<comment type="similarity">
    <text evidence="2 7">Belongs to the FlgA family.</text>
</comment>
<evidence type="ECO:0000256" key="1">
    <source>
        <dbReference type="ARBA" id="ARBA00004418"/>
    </source>
</evidence>
<dbReference type="Proteomes" id="UP000267342">
    <property type="component" value="Chromosome"/>
</dbReference>
<dbReference type="EMBL" id="AP018933">
    <property type="protein sequence ID" value="BBG30381.1"/>
    <property type="molecule type" value="Genomic_DNA"/>
</dbReference>
<sequence>MKRRALGLAAALLISANAAASEEQSDPLVSVVQHYVERVVAQQETSGKIVVDVVPALTNAGLCQMPCPFMPAGQRMRGNITVGVKCINEQGHDMPRYYRARIGIEDDYIVAARDLMPGTLLSAADIDTQHGDITRLTTSNAPLARAADVVGQRLTRRVVAGAPLQTTMVKAPLVITRNSRVTVIARQAGFTITAQGTAMDEAPSEGQLRVRMDSKKIIMARATAPGEAVAIH</sequence>
<dbReference type="InterPro" id="IPR017585">
    <property type="entry name" value="SAF_FlgA"/>
</dbReference>
<dbReference type="PANTHER" id="PTHR36307:SF1">
    <property type="entry name" value="FLAGELLA BASAL BODY P-RING FORMATION PROTEIN FLGA"/>
    <property type="match status" value="1"/>
</dbReference>
<dbReference type="OrthoDB" id="6236246at2"/>
<dbReference type="Pfam" id="PF13144">
    <property type="entry name" value="ChapFlgA"/>
    <property type="match status" value="1"/>
</dbReference>
<dbReference type="KEGG" id="zpl:ZBT109_1625"/>
<dbReference type="PANTHER" id="PTHR36307">
    <property type="entry name" value="FLAGELLA BASAL BODY P-RING FORMATION PROTEIN FLGA"/>
    <property type="match status" value="1"/>
</dbReference>
<organism evidence="9 10">
    <name type="scientific">Zymobacter palmae</name>
    <dbReference type="NCBI Taxonomy" id="33074"/>
    <lineage>
        <taxon>Bacteria</taxon>
        <taxon>Pseudomonadati</taxon>
        <taxon>Pseudomonadota</taxon>
        <taxon>Gammaproteobacteria</taxon>
        <taxon>Oceanospirillales</taxon>
        <taxon>Halomonadaceae</taxon>
        <taxon>Zymobacter group</taxon>
        <taxon>Zymobacter</taxon>
    </lineage>
</organism>
<dbReference type="GO" id="GO:0042597">
    <property type="term" value="C:periplasmic space"/>
    <property type="evidence" value="ECO:0007669"/>
    <property type="project" value="UniProtKB-SubCell"/>
</dbReference>
<accession>A0A348HFH9</accession>
<feature type="chain" id="PRO_5016484472" description="Flagella basal body P-ring formation protein FlgA" evidence="7">
    <location>
        <begin position="21"/>
        <end position="232"/>
    </location>
</feature>
<evidence type="ECO:0000256" key="7">
    <source>
        <dbReference type="RuleBase" id="RU362063"/>
    </source>
</evidence>
<dbReference type="Gene3D" id="2.30.30.760">
    <property type="match status" value="1"/>
</dbReference>
<dbReference type="Gene3D" id="3.90.1210.10">
    <property type="entry name" value="Antifreeze-like/N-acetylneuraminic acid synthase C-terminal domain"/>
    <property type="match status" value="1"/>
</dbReference>
<keyword evidence="9" id="KW-0966">Cell projection</keyword>
<evidence type="ECO:0000313" key="10">
    <source>
        <dbReference type="Proteomes" id="UP000267342"/>
    </source>
</evidence>
<gene>
    <name evidence="9" type="ORF">ZBT109_1625</name>
</gene>
<evidence type="ECO:0000256" key="4">
    <source>
        <dbReference type="ARBA" id="ARBA00022729"/>
    </source>
</evidence>
<protein>
    <recommendedName>
        <fullName evidence="3 7">Flagella basal body P-ring formation protein FlgA</fullName>
    </recommendedName>
</protein>
<keyword evidence="5 7" id="KW-0574">Periplasm</keyword>
<dbReference type="RefSeq" id="WP_027705467.1">
    <property type="nucleotide sequence ID" value="NZ_AP018933.1"/>
</dbReference>
<evidence type="ECO:0000256" key="5">
    <source>
        <dbReference type="ARBA" id="ARBA00022764"/>
    </source>
</evidence>
<dbReference type="NCBIfam" id="TIGR03170">
    <property type="entry name" value="flgA_cterm"/>
    <property type="match status" value="1"/>
</dbReference>
<keyword evidence="10" id="KW-1185">Reference proteome</keyword>
<dbReference type="InterPro" id="IPR013974">
    <property type="entry name" value="SAF"/>
</dbReference>
<evidence type="ECO:0000259" key="8">
    <source>
        <dbReference type="SMART" id="SM00858"/>
    </source>
</evidence>
<dbReference type="InterPro" id="IPR039246">
    <property type="entry name" value="Flagellar_FlgA"/>
</dbReference>
<comment type="function">
    <text evidence="6 7">Involved in the assembly process of the P-ring formation. It may associate with FlgF on the rod constituting a structure essential for the P-ring assembly or may act as a modulator protein for the P-ring assembly.</text>
</comment>
<feature type="domain" description="SAF" evidence="8">
    <location>
        <begin position="106"/>
        <end position="170"/>
    </location>
</feature>
<evidence type="ECO:0000256" key="2">
    <source>
        <dbReference type="ARBA" id="ARBA00010474"/>
    </source>
</evidence>
<feature type="signal peptide" evidence="7">
    <location>
        <begin position="1"/>
        <end position="20"/>
    </location>
</feature>
<keyword evidence="9" id="KW-0282">Flagellum</keyword>
<keyword evidence="7" id="KW-1005">Bacterial flagellum biogenesis</keyword>
<dbReference type="CDD" id="cd11614">
    <property type="entry name" value="SAF_CpaB_FlgA_like"/>
    <property type="match status" value="1"/>
</dbReference>
<keyword evidence="4 7" id="KW-0732">Signal</keyword>
<evidence type="ECO:0000256" key="3">
    <source>
        <dbReference type="ARBA" id="ARBA00014754"/>
    </source>
</evidence>
<dbReference type="SMART" id="SM00858">
    <property type="entry name" value="SAF"/>
    <property type="match status" value="1"/>
</dbReference>
<proteinExistence type="inferred from homology"/>
<dbReference type="STRING" id="1123510.GCA_000620025_02430"/>
<reference evidence="9 10" key="1">
    <citation type="submission" date="2018-09" db="EMBL/GenBank/DDBJ databases">
        <title>Zymobacter palmae IAM14233 (=T109) whole genome analysis.</title>
        <authorList>
            <person name="Yanase H."/>
        </authorList>
    </citation>
    <scope>NUCLEOTIDE SEQUENCE [LARGE SCALE GENOMIC DNA]</scope>
    <source>
        <strain evidence="9 10">IAM14233</strain>
    </source>
</reference>
<keyword evidence="9" id="KW-0969">Cilium</keyword>
<comment type="subcellular location">
    <subcellularLocation>
        <location evidence="1 7">Periplasm</location>
    </subcellularLocation>
</comment>
<evidence type="ECO:0000256" key="6">
    <source>
        <dbReference type="ARBA" id="ARBA00025643"/>
    </source>
</evidence>
<name>A0A348HFH9_9GAMM</name>
<evidence type="ECO:0000313" key="9">
    <source>
        <dbReference type="EMBL" id="BBG30381.1"/>
    </source>
</evidence>
<dbReference type="AlphaFoldDB" id="A0A348HFH9"/>
<dbReference type="GO" id="GO:0044780">
    <property type="term" value="P:bacterial-type flagellum assembly"/>
    <property type="evidence" value="ECO:0007669"/>
    <property type="project" value="InterPro"/>
</dbReference>